<organism evidence="1">
    <name type="scientific">Rhizophora mucronata</name>
    <name type="common">Asiatic mangrove</name>
    <dbReference type="NCBI Taxonomy" id="61149"/>
    <lineage>
        <taxon>Eukaryota</taxon>
        <taxon>Viridiplantae</taxon>
        <taxon>Streptophyta</taxon>
        <taxon>Embryophyta</taxon>
        <taxon>Tracheophyta</taxon>
        <taxon>Spermatophyta</taxon>
        <taxon>Magnoliopsida</taxon>
        <taxon>eudicotyledons</taxon>
        <taxon>Gunneridae</taxon>
        <taxon>Pentapetalae</taxon>
        <taxon>rosids</taxon>
        <taxon>fabids</taxon>
        <taxon>Malpighiales</taxon>
        <taxon>Rhizophoraceae</taxon>
        <taxon>Rhizophora</taxon>
    </lineage>
</organism>
<dbReference type="AlphaFoldDB" id="A0A2P2JNU5"/>
<proteinExistence type="predicted"/>
<sequence length="47" mass="5412">MCLEYAIPNKEPSGLQVTRLTEIAGSLSRAVWYRQKIISIFREPSMK</sequence>
<reference evidence="1" key="1">
    <citation type="submission" date="2018-02" db="EMBL/GenBank/DDBJ databases">
        <title>Rhizophora mucronata_Transcriptome.</title>
        <authorList>
            <person name="Meera S.P."/>
            <person name="Sreeshan A."/>
            <person name="Augustine A."/>
        </authorList>
    </citation>
    <scope>NUCLEOTIDE SEQUENCE</scope>
    <source>
        <tissue evidence="1">Leaf</tissue>
    </source>
</reference>
<name>A0A2P2JNU5_RHIMU</name>
<accession>A0A2P2JNU5</accession>
<protein>
    <submittedName>
        <fullName evidence="1">Topless-like protein</fullName>
    </submittedName>
</protein>
<dbReference type="EMBL" id="GGEC01014651">
    <property type="protein sequence ID" value="MBW95134.1"/>
    <property type="molecule type" value="Transcribed_RNA"/>
</dbReference>
<evidence type="ECO:0000313" key="1">
    <source>
        <dbReference type="EMBL" id="MBW95134.1"/>
    </source>
</evidence>